<proteinExistence type="predicted"/>
<reference evidence="2" key="1">
    <citation type="submission" date="2017-04" db="EMBL/GenBank/DDBJ databases">
        <title>Genome evolution of the luminous symbionts of deep sea anglerfish.</title>
        <authorList>
            <person name="Hendry T.A."/>
        </authorList>
    </citation>
    <scope>NUCLEOTIDE SEQUENCE [LARGE SCALE GENOMIC DNA]</scope>
</reference>
<comment type="caution">
    <text evidence="1">The sequence shown here is derived from an EMBL/GenBank/DDBJ whole genome shotgun (WGS) entry which is preliminary data.</text>
</comment>
<gene>
    <name evidence="1" type="ORF">BTN49_1340</name>
</gene>
<evidence type="ECO:0000313" key="2">
    <source>
        <dbReference type="Proteomes" id="UP000219020"/>
    </source>
</evidence>
<evidence type="ECO:0000313" key="1">
    <source>
        <dbReference type="EMBL" id="PCS23012.1"/>
    </source>
</evidence>
<dbReference type="EMBL" id="NBYY01000012">
    <property type="protein sequence ID" value="PCS23012.1"/>
    <property type="molecule type" value="Genomic_DNA"/>
</dbReference>
<dbReference type="Proteomes" id="UP000219020">
    <property type="component" value="Unassembled WGS sequence"/>
</dbReference>
<protein>
    <submittedName>
        <fullName evidence="1">Uncharacterized protein</fullName>
    </submittedName>
</protein>
<organism evidence="1 2">
    <name type="scientific">Candidatus Enterovibrio escicola</name>
    <dbReference type="NCBI Taxonomy" id="1927127"/>
    <lineage>
        <taxon>Bacteria</taxon>
        <taxon>Pseudomonadati</taxon>
        <taxon>Pseudomonadota</taxon>
        <taxon>Gammaproteobacteria</taxon>
        <taxon>Vibrionales</taxon>
        <taxon>Vibrionaceae</taxon>
        <taxon>Enterovibrio</taxon>
    </lineage>
</organism>
<keyword evidence="2" id="KW-1185">Reference proteome</keyword>
<dbReference type="AlphaFoldDB" id="A0A2A5T4C0"/>
<sequence length="59" mass="6671">MFGLRNQISLKSVGSRTMPLSPPTRSVRAITRPNFNQYLSYLWITGVGNCLKGVSDERR</sequence>
<accession>A0A2A5T4C0</accession>
<name>A0A2A5T4C0_9GAMM</name>